<dbReference type="Gene3D" id="3.40.605.10">
    <property type="entry name" value="Aldehyde Dehydrogenase, Chain A, domain 1"/>
    <property type="match status" value="1"/>
</dbReference>
<dbReference type="PROSITE" id="PS00070">
    <property type="entry name" value="ALDEHYDE_DEHYDR_CYS"/>
    <property type="match status" value="1"/>
</dbReference>
<accession>A0A328VJS0</accession>
<dbReference type="SUPFAM" id="SSF53720">
    <property type="entry name" value="ALDH-like"/>
    <property type="match status" value="1"/>
</dbReference>
<name>A0A328VJS0_9CHLR</name>
<dbReference type="FunFam" id="3.40.309.10:FF:000002">
    <property type="entry name" value="Methylmalonate-semialdehyde dehydrogenase (Acylating)"/>
    <property type="match status" value="1"/>
</dbReference>
<dbReference type="GO" id="GO:0006574">
    <property type="term" value="P:L-valine catabolic process"/>
    <property type="evidence" value="ECO:0007669"/>
    <property type="project" value="TreeGrafter"/>
</dbReference>
<dbReference type="InterPro" id="IPR016162">
    <property type="entry name" value="Ald_DH_N"/>
</dbReference>
<dbReference type="InterPro" id="IPR010061">
    <property type="entry name" value="MeMal-semiAld_DH"/>
</dbReference>
<dbReference type="GO" id="GO:0006210">
    <property type="term" value="P:thymine catabolic process"/>
    <property type="evidence" value="ECO:0007669"/>
    <property type="project" value="TreeGrafter"/>
</dbReference>
<keyword evidence="2" id="KW-0560">Oxidoreductase</keyword>
<dbReference type="GO" id="GO:0004491">
    <property type="term" value="F:methylmalonate-semialdehyde dehydrogenase (acylating, NAD) activity"/>
    <property type="evidence" value="ECO:0007669"/>
    <property type="project" value="UniProtKB-EC"/>
</dbReference>
<evidence type="ECO:0000259" key="4">
    <source>
        <dbReference type="Pfam" id="PF00171"/>
    </source>
</evidence>
<dbReference type="NCBIfam" id="TIGR01722">
    <property type="entry name" value="MMSDH"/>
    <property type="match status" value="1"/>
</dbReference>
<dbReference type="PANTHER" id="PTHR43866:SF4">
    <property type="entry name" value="MALONATE-SEMIALDEHYDE DEHYDROGENASE"/>
    <property type="match status" value="1"/>
</dbReference>
<protein>
    <recommendedName>
        <fullName evidence="1">methylmalonate-semialdehyde dehydrogenase (CoA acylating)</fullName>
        <ecNumber evidence="1">1.2.1.27</ecNumber>
    </recommendedName>
</protein>
<dbReference type="PANTHER" id="PTHR43866">
    <property type="entry name" value="MALONATE-SEMIALDEHYDE DEHYDROGENASE"/>
    <property type="match status" value="1"/>
</dbReference>
<dbReference type="Proteomes" id="UP000248706">
    <property type="component" value="Unassembled WGS sequence"/>
</dbReference>
<dbReference type="InterPro" id="IPR016161">
    <property type="entry name" value="Ald_DH/histidinol_DH"/>
</dbReference>
<gene>
    <name evidence="5" type="ORF">A4R35_09970</name>
</gene>
<evidence type="ECO:0000256" key="2">
    <source>
        <dbReference type="ARBA" id="ARBA00023002"/>
    </source>
</evidence>
<dbReference type="RefSeq" id="WP_112428964.1">
    <property type="nucleotide sequence ID" value="NZ_MCIF01000002.1"/>
</dbReference>
<feature type="domain" description="Aldehyde dehydrogenase" evidence="4">
    <location>
        <begin position="10"/>
        <end position="471"/>
    </location>
</feature>
<proteinExistence type="predicted"/>
<dbReference type="EMBL" id="MCIF01000002">
    <property type="protein sequence ID" value="RAQ95863.1"/>
    <property type="molecule type" value="Genomic_DNA"/>
</dbReference>
<dbReference type="OrthoDB" id="9762913at2"/>
<evidence type="ECO:0000313" key="5">
    <source>
        <dbReference type="EMBL" id="RAQ95863.1"/>
    </source>
</evidence>
<evidence type="ECO:0000256" key="3">
    <source>
        <dbReference type="ARBA" id="ARBA00023027"/>
    </source>
</evidence>
<dbReference type="InterPro" id="IPR015590">
    <property type="entry name" value="Aldehyde_DH_dom"/>
</dbReference>
<dbReference type="InterPro" id="IPR016160">
    <property type="entry name" value="Ald_DH_CS_CYS"/>
</dbReference>
<reference evidence="5 6" key="1">
    <citation type="submission" date="2016-08" db="EMBL/GenBank/DDBJ databases">
        <title>Analysis of Carbohydrate Active Enzymes in Thermogemmatispora T81 Reveals Carbohydrate Degradation Ability.</title>
        <authorList>
            <person name="Tomazini A."/>
            <person name="Lal S."/>
            <person name="Stott M."/>
            <person name="Henrissat B."/>
            <person name="Polikarpov I."/>
            <person name="Sparling R."/>
            <person name="Levin D.B."/>
        </authorList>
    </citation>
    <scope>NUCLEOTIDE SEQUENCE [LARGE SCALE GENOMIC DNA]</scope>
    <source>
        <strain evidence="5 6">T81</strain>
    </source>
</reference>
<dbReference type="Pfam" id="PF00171">
    <property type="entry name" value="Aldedh"/>
    <property type="match status" value="1"/>
</dbReference>
<evidence type="ECO:0000313" key="6">
    <source>
        <dbReference type="Proteomes" id="UP000248706"/>
    </source>
</evidence>
<keyword evidence="6" id="KW-1185">Reference proteome</keyword>
<dbReference type="AlphaFoldDB" id="A0A328VJS0"/>
<evidence type="ECO:0000256" key="1">
    <source>
        <dbReference type="ARBA" id="ARBA00013048"/>
    </source>
</evidence>
<organism evidence="5 6">
    <name type="scientific">Thermogemmatispora tikiterensis</name>
    <dbReference type="NCBI Taxonomy" id="1825093"/>
    <lineage>
        <taxon>Bacteria</taxon>
        <taxon>Bacillati</taxon>
        <taxon>Chloroflexota</taxon>
        <taxon>Ktedonobacteria</taxon>
        <taxon>Thermogemmatisporales</taxon>
        <taxon>Thermogemmatisporaceae</taxon>
        <taxon>Thermogemmatispora</taxon>
    </lineage>
</organism>
<dbReference type="Gene3D" id="3.40.309.10">
    <property type="entry name" value="Aldehyde Dehydrogenase, Chain A, domain 2"/>
    <property type="match status" value="1"/>
</dbReference>
<comment type="caution">
    <text evidence="5">The sequence shown here is derived from an EMBL/GenBank/DDBJ whole genome shotgun (WGS) entry which is preliminary data.</text>
</comment>
<sequence>MIPNLIGSQWIHPARETLPIYNPATGEVIEHVPLSGAEEVAQAIEAAQEAYQTWSQTSVMERTRLMFRYKELLEQHTEELSRIITLHHGKTLDEARGEVRRGIEVVDFACGAPTLLQGRTLRQVTQGIDQDFYLYPLGVVTGITPFNFPVMIPLWMFPLAVIAGNTFVLKPSERTPLGAIRLAELFLEAGFPPGVLNLVHGAKEAVDALIAHPDVRAVSFVGSAPVARYVYRQAAHQGKRVQAAGGAKNHLIVLPDADLEHATAAILNSAFGNAGERCLAGSVTIAVGSVQEPLLEALRVAAEQLAVGPGIEPGIQIGPLIRAEHRERVLRYVEAGIKEGAQLVLDGRRFLNLPGFFLGPTILDHVTPKMTVGREEGFGPVLSVSRAATLGEALAQANEVAYGNMAVIFTRSGAAARLFRERVEAGMVGINVGVAQPFGFYPFPGWRQSFYGDLHLQGSDGIEFYTRKKVVVTRW</sequence>
<dbReference type="CDD" id="cd07085">
    <property type="entry name" value="ALDH_F6_MMSDH"/>
    <property type="match status" value="1"/>
</dbReference>
<dbReference type="EC" id="1.2.1.27" evidence="1"/>
<dbReference type="FunFam" id="3.40.605.10:FF:000003">
    <property type="entry name" value="Methylmalonate-semialdehyde dehydrogenase [acylating]"/>
    <property type="match status" value="1"/>
</dbReference>
<dbReference type="InterPro" id="IPR016163">
    <property type="entry name" value="Ald_DH_C"/>
</dbReference>
<keyword evidence="3" id="KW-0520">NAD</keyword>